<dbReference type="PATRIC" id="fig|1122169.6.peg.2328"/>
<evidence type="ECO:0000256" key="1">
    <source>
        <dbReference type="SAM" id="Phobius"/>
    </source>
</evidence>
<feature type="transmembrane region" description="Helical" evidence="1">
    <location>
        <begin position="39"/>
        <end position="62"/>
    </location>
</feature>
<name>A0A0W0YQ52_9GAMM</name>
<evidence type="ECO:0000313" key="2">
    <source>
        <dbReference type="EMBL" id="KTD59005.1"/>
    </source>
</evidence>
<proteinExistence type="predicted"/>
<dbReference type="AlphaFoldDB" id="A0A0W0YQ52"/>
<comment type="caution">
    <text evidence="2">The sequence shown here is derived from an EMBL/GenBank/DDBJ whole genome shotgun (WGS) entry which is preliminary data.</text>
</comment>
<keyword evidence="1" id="KW-0472">Membrane</keyword>
<organism evidence="2 3">
    <name type="scientific">Legionella shakespearei DSM 23087</name>
    <dbReference type="NCBI Taxonomy" id="1122169"/>
    <lineage>
        <taxon>Bacteria</taxon>
        <taxon>Pseudomonadati</taxon>
        <taxon>Pseudomonadota</taxon>
        <taxon>Gammaproteobacteria</taxon>
        <taxon>Legionellales</taxon>
        <taxon>Legionellaceae</taxon>
        <taxon>Legionella</taxon>
    </lineage>
</organism>
<protein>
    <submittedName>
        <fullName evidence="2">Uncharacterized protein</fullName>
    </submittedName>
</protein>
<dbReference type="Proteomes" id="UP000054600">
    <property type="component" value="Unassembled WGS sequence"/>
</dbReference>
<feature type="transmembrane region" description="Helical" evidence="1">
    <location>
        <begin position="177"/>
        <end position="198"/>
    </location>
</feature>
<dbReference type="STRING" id="1122169.Lsha_2037"/>
<feature type="transmembrane region" description="Helical" evidence="1">
    <location>
        <begin position="74"/>
        <end position="96"/>
    </location>
</feature>
<accession>A0A0W0YQ52</accession>
<sequence length="366" mass="40756">MAIRTFQKAVVYLKEIQDIGLFGVMTDARLFAMFSGSPLYYIMFPFIAILLTILAAINGYQLATANNKNFDKSFALIVSVVSAICSSVSLYGAVIATAMGVTFAAGSWFFLTGVSLAGLHQIVMLGLNLYRAYESRFDPVQRMHHIQAALSNLFVLGLLTSIVGAIVFVILTPAAPVLGTACAIAAVAFTVAAMIWQLTPYNWKQAIKDFLHLGKPELTEQPVDEHVSELVDGAEVNLSGKPEHYTRLFSHTDYGTQVRRMNPDEGKTYLEQAINNKIIRLNVNKSHLDEKDQQKMDLLTRLLDSLKDKKIISREDLLTQYPLVFQSFWAEKGEVEQLFDAVSLWQDKVSLNHIPVQSNYSQALNP</sequence>
<feature type="transmembrane region" description="Helical" evidence="1">
    <location>
        <begin position="150"/>
        <end position="171"/>
    </location>
</feature>
<keyword evidence="1" id="KW-1133">Transmembrane helix</keyword>
<feature type="transmembrane region" description="Helical" evidence="1">
    <location>
        <begin position="108"/>
        <end position="130"/>
    </location>
</feature>
<reference evidence="2 3" key="1">
    <citation type="submission" date="2015-11" db="EMBL/GenBank/DDBJ databases">
        <title>Genomic analysis of 38 Legionella species identifies large and diverse effector repertoires.</title>
        <authorList>
            <person name="Burstein D."/>
            <person name="Amaro F."/>
            <person name="Zusman T."/>
            <person name="Lifshitz Z."/>
            <person name="Cohen O."/>
            <person name="Gilbert J.A."/>
            <person name="Pupko T."/>
            <person name="Shuman H.A."/>
            <person name="Segal G."/>
        </authorList>
    </citation>
    <scope>NUCLEOTIDE SEQUENCE [LARGE SCALE GENOMIC DNA]</scope>
    <source>
        <strain evidence="2 3">ATCC 49655</strain>
    </source>
</reference>
<dbReference type="eggNOG" id="ENOG5032J6I">
    <property type="taxonomic scope" value="Bacteria"/>
</dbReference>
<dbReference type="OrthoDB" id="5653899at2"/>
<gene>
    <name evidence="2" type="ORF">Lsha_2037</name>
</gene>
<evidence type="ECO:0000313" key="3">
    <source>
        <dbReference type="Proteomes" id="UP000054600"/>
    </source>
</evidence>
<dbReference type="EMBL" id="LNYW01000052">
    <property type="protein sequence ID" value="KTD59005.1"/>
    <property type="molecule type" value="Genomic_DNA"/>
</dbReference>
<dbReference type="RefSeq" id="WP_018576288.1">
    <property type="nucleotide sequence ID" value="NZ_KB892384.1"/>
</dbReference>
<keyword evidence="3" id="KW-1185">Reference proteome</keyword>
<keyword evidence="1" id="KW-0812">Transmembrane</keyword>